<protein>
    <recommendedName>
        <fullName evidence="3">Lipoprotein</fullName>
    </recommendedName>
</protein>
<evidence type="ECO:0008006" key="3">
    <source>
        <dbReference type="Google" id="ProtNLM"/>
    </source>
</evidence>
<dbReference type="Proteomes" id="UP000005113">
    <property type="component" value="Unassembled WGS sequence"/>
</dbReference>
<dbReference type="RefSeq" id="WP_002656535.1">
    <property type="nucleotide sequence ID" value="NZ_JH719942.1"/>
</dbReference>
<dbReference type="PROSITE" id="PS51257">
    <property type="entry name" value="PROKAR_LIPOPROTEIN"/>
    <property type="match status" value="1"/>
</dbReference>
<evidence type="ECO:0000313" key="1">
    <source>
        <dbReference type="EMBL" id="EJF51956.1"/>
    </source>
</evidence>
<dbReference type="HOGENOM" id="CLU_1642522_0_0_10"/>
<dbReference type="OrthoDB" id="9823724at2"/>
<reference evidence="2" key="1">
    <citation type="journal article" date="2012" name="Stand. Genomic Sci.">
        <title>Permanent draft genome sequence of the gliding predator Saprospira grandis strain Sa g1 (= HR1).</title>
        <authorList>
            <person name="Mavromatis K."/>
            <person name="Chertkov O."/>
            <person name="Lapidus A."/>
            <person name="Nolan M."/>
            <person name="Lucas S."/>
            <person name="Tice H."/>
            <person name="Del Rio T.G."/>
            <person name="Cheng J.F."/>
            <person name="Han C."/>
            <person name="Tapia R."/>
            <person name="Bruce D."/>
            <person name="Goodwin L.A."/>
            <person name="Pitluck S."/>
            <person name="Huntemann M."/>
            <person name="Liolios K."/>
            <person name="Pagani I."/>
            <person name="Ivanova N."/>
            <person name="Mikhailova N."/>
            <person name="Pati A."/>
            <person name="Chen A."/>
            <person name="Palaniappan K."/>
            <person name="Land M."/>
            <person name="Brambilla E.M."/>
            <person name="Rohde M."/>
            <person name="Spring S."/>
            <person name="Goker M."/>
            <person name="Detter J.C."/>
            <person name="Bristow J."/>
            <person name="Eisen J.A."/>
            <person name="Markowitz V."/>
            <person name="Hugenholtz P."/>
            <person name="Kyrpides N.C."/>
            <person name="Klenk H.P."/>
            <person name="Woyke T."/>
        </authorList>
    </citation>
    <scope>NUCLEOTIDE SEQUENCE [LARGE SCALE GENOMIC DNA]</scope>
    <source>
        <strain evidence="2">DSM 2844</strain>
    </source>
</reference>
<organism evidence="1 2">
    <name type="scientific">Saprospira grandis DSM 2844</name>
    <dbReference type="NCBI Taxonomy" id="694433"/>
    <lineage>
        <taxon>Bacteria</taxon>
        <taxon>Pseudomonadati</taxon>
        <taxon>Bacteroidota</taxon>
        <taxon>Saprospiria</taxon>
        <taxon>Saprospirales</taxon>
        <taxon>Saprospiraceae</taxon>
        <taxon>Saprospira</taxon>
    </lineage>
</organism>
<evidence type="ECO:0000313" key="2">
    <source>
        <dbReference type="Proteomes" id="UP000005113"/>
    </source>
</evidence>
<accession>J0XSQ8</accession>
<sequence>MMKLCIGLPLIILIFACSSTKELSIVNEDKLSKNLSDSCIFKVDFQAGFLNETVALSFLDTLGEKVKIFELDSVETWNSNLTSLQLSCFYKDGEKYFYIRGKELPIIISAEKFRWSQFFFHINNKPFRLLIEGEDKYYGINYYKDKESVYVISHDSPFTYW</sequence>
<name>J0XSQ8_9BACT</name>
<gene>
    <name evidence="1" type="ORF">SapgrDRAFT_0201</name>
</gene>
<dbReference type="EMBL" id="JH719942">
    <property type="protein sequence ID" value="EJF51956.1"/>
    <property type="molecule type" value="Genomic_DNA"/>
</dbReference>
<dbReference type="AlphaFoldDB" id="J0XSQ8"/>
<proteinExistence type="predicted"/>